<protein>
    <submittedName>
        <fullName evidence="4">GNAT family N-acetyltransferase</fullName>
    </submittedName>
</protein>
<evidence type="ECO:0000259" key="3">
    <source>
        <dbReference type="PROSITE" id="PS51186"/>
    </source>
</evidence>
<evidence type="ECO:0000313" key="5">
    <source>
        <dbReference type="Proteomes" id="UP000694501"/>
    </source>
</evidence>
<dbReference type="PANTHER" id="PTHR43877:SF2">
    <property type="entry name" value="AMINOALKYLPHOSPHONATE N-ACETYLTRANSFERASE-RELATED"/>
    <property type="match status" value="1"/>
</dbReference>
<dbReference type="RefSeq" id="WP_211039366.1">
    <property type="nucleotide sequence ID" value="NZ_JAELVF020000001.1"/>
</dbReference>
<dbReference type="GO" id="GO:0016747">
    <property type="term" value="F:acyltransferase activity, transferring groups other than amino-acyl groups"/>
    <property type="evidence" value="ECO:0007669"/>
    <property type="project" value="InterPro"/>
</dbReference>
<evidence type="ECO:0000256" key="2">
    <source>
        <dbReference type="ARBA" id="ARBA00023315"/>
    </source>
</evidence>
<dbReference type="CDD" id="cd04301">
    <property type="entry name" value="NAT_SF"/>
    <property type="match status" value="1"/>
</dbReference>
<dbReference type="EMBL" id="JAELVF020000001">
    <property type="protein sequence ID" value="MBU7597558.1"/>
    <property type="molecule type" value="Genomic_DNA"/>
</dbReference>
<keyword evidence="2" id="KW-0012">Acyltransferase</keyword>
<keyword evidence="1" id="KW-0808">Transferase</keyword>
<gene>
    <name evidence="4" type="ORF">JGS22_007965</name>
</gene>
<dbReference type="Pfam" id="PF00583">
    <property type="entry name" value="Acetyltransf_1"/>
    <property type="match status" value="1"/>
</dbReference>
<dbReference type="InterPro" id="IPR000182">
    <property type="entry name" value="GNAT_dom"/>
</dbReference>
<dbReference type="SUPFAM" id="SSF55729">
    <property type="entry name" value="Acyl-CoA N-acyltransferases (Nat)"/>
    <property type="match status" value="1"/>
</dbReference>
<evidence type="ECO:0000256" key="1">
    <source>
        <dbReference type="ARBA" id="ARBA00022679"/>
    </source>
</evidence>
<feature type="domain" description="N-acetyltransferase" evidence="3">
    <location>
        <begin position="3"/>
        <end position="165"/>
    </location>
</feature>
<dbReference type="AlphaFoldDB" id="A0A949N842"/>
<evidence type="ECO:0000313" key="4">
    <source>
        <dbReference type="EMBL" id="MBU7597558.1"/>
    </source>
</evidence>
<sequence length="168" mass="18230">MVTTVRTLTVEDWPVWRELRLAALAEAPYAFGTTLAQWQGEGDRPDRWRARLATPGSHHVAAVAEDGVRVGMAAGMPTDSPGTVELMSLWVGPRARGTGTGELLIEEIGSWSRQQGAHTLRLAVLPTNSAALRLYRRAGFANSGVRTRQLEDGTIQELIMSRQLLGAG</sequence>
<dbReference type="PROSITE" id="PS51186">
    <property type="entry name" value="GNAT"/>
    <property type="match status" value="1"/>
</dbReference>
<dbReference type="InterPro" id="IPR016181">
    <property type="entry name" value="Acyl_CoA_acyltransferase"/>
</dbReference>
<dbReference type="Gene3D" id="3.40.630.30">
    <property type="match status" value="1"/>
</dbReference>
<dbReference type="PANTHER" id="PTHR43877">
    <property type="entry name" value="AMINOALKYLPHOSPHONATE N-ACETYLTRANSFERASE-RELATED-RELATED"/>
    <property type="match status" value="1"/>
</dbReference>
<comment type="caution">
    <text evidence="4">The sequence shown here is derived from an EMBL/GenBank/DDBJ whole genome shotgun (WGS) entry which is preliminary data.</text>
</comment>
<accession>A0A949N842</accession>
<reference evidence="4" key="1">
    <citation type="submission" date="2021-06" db="EMBL/GenBank/DDBJ databases">
        <title>Sequencing of actinobacteria type strains.</title>
        <authorList>
            <person name="Nguyen G.-S."/>
            <person name="Wentzel A."/>
        </authorList>
    </citation>
    <scope>NUCLEOTIDE SEQUENCE</scope>
    <source>
        <strain evidence="4">P38-E01</strain>
    </source>
</reference>
<name>A0A949N842_9ACTN</name>
<dbReference type="InterPro" id="IPR050832">
    <property type="entry name" value="Bact_Acetyltransf"/>
</dbReference>
<proteinExistence type="predicted"/>
<organism evidence="4 5">
    <name type="scientific">Streptomyces tardus</name>
    <dbReference type="NCBI Taxonomy" id="2780544"/>
    <lineage>
        <taxon>Bacteria</taxon>
        <taxon>Bacillati</taxon>
        <taxon>Actinomycetota</taxon>
        <taxon>Actinomycetes</taxon>
        <taxon>Kitasatosporales</taxon>
        <taxon>Streptomycetaceae</taxon>
        <taxon>Streptomyces</taxon>
    </lineage>
</organism>
<dbReference type="Proteomes" id="UP000694501">
    <property type="component" value="Unassembled WGS sequence"/>
</dbReference>
<keyword evidence="5" id="KW-1185">Reference proteome</keyword>